<evidence type="ECO:0000313" key="2">
    <source>
        <dbReference type="Proteomes" id="UP000032336"/>
    </source>
</evidence>
<dbReference type="Proteomes" id="UP000032336">
    <property type="component" value="Unassembled WGS sequence"/>
</dbReference>
<dbReference type="RefSeq" id="WP_035390742.1">
    <property type="nucleotide sequence ID" value="NZ_JQKF01000030.1"/>
</dbReference>
<proteinExistence type="predicted"/>
<dbReference type="EMBL" id="JXUW01000031">
    <property type="protein sequence ID" value="KJE75699.1"/>
    <property type="molecule type" value="Genomic_DNA"/>
</dbReference>
<sequence>MASKPTDAQRAILREKARADNHAMHAALTAAERLADAKASRETTIAAADKALAEATSIYHSAIEELVSRVGKETTAELLGTEAISAVRHAKR</sequence>
<keyword evidence="2" id="KW-1185">Reference proteome</keyword>
<gene>
    <name evidence="1" type="ORF">FEAC_25410</name>
</gene>
<accession>A0A0D8FRV9</accession>
<comment type="caution">
    <text evidence="1">The sequence shown here is derived from an EMBL/GenBank/DDBJ whole genome shotgun (WGS) entry which is preliminary data.</text>
</comment>
<name>A0A0D8FRV9_9ACTN</name>
<dbReference type="AlphaFoldDB" id="A0A0D8FRV9"/>
<organism evidence="1 2">
    <name type="scientific">Ferrimicrobium acidiphilum DSM 19497</name>
    <dbReference type="NCBI Taxonomy" id="1121877"/>
    <lineage>
        <taxon>Bacteria</taxon>
        <taxon>Bacillati</taxon>
        <taxon>Actinomycetota</taxon>
        <taxon>Acidimicrobiia</taxon>
        <taxon>Acidimicrobiales</taxon>
        <taxon>Acidimicrobiaceae</taxon>
        <taxon>Ferrimicrobium</taxon>
    </lineage>
</organism>
<dbReference type="GeneID" id="78373559"/>
<reference evidence="1 2" key="1">
    <citation type="submission" date="2015-01" db="EMBL/GenBank/DDBJ databases">
        <title>Draft genome of the acidophilic iron oxidizer Ferrimicrobium acidiphilum strain T23.</title>
        <authorList>
            <person name="Poehlein A."/>
            <person name="Eisen S."/>
            <person name="Schloemann M."/>
            <person name="Johnson B.D."/>
            <person name="Daniel R."/>
            <person name="Muehling M."/>
        </authorList>
    </citation>
    <scope>NUCLEOTIDE SEQUENCE [LARGE SCALE GENOMIC DNA]</scope>
    <source>
        <strain evidence="1 2">T23</strain>
    </source>
</reference>
<protein>
    <submittedName>
        <fullName evidence="1">Uncharacterized protein</fullName>
    </submittedName>
</protein>
<evidence type="ECO:0000313" key="1">
    <source>
        <dbReference type="EMBL" id="KJE75699.1"/>
    </source>
</evidence>